<reference evidence="2" key="1">
    <citation type="submission" date="2022-12" db="EMBL/GenBank/DDBJ databases">
        <authorList>
            <person name="Wang J."/>
        </authorList>
    </citation>
    <scope>NUCLEOTIDE SEQUENCE</scope>
    <source>
        <strain evidence="2">HY-45-18</strain>
    </source>
</reference>
<dbReference type="InterPro" id="IPR013784">
    <property type="entry name" value="Carb-bd-like_fold"/>
</dbReference>
<feature type="domain" description="DUF11" evidence="1">
    <location>
        <begin position="886"/>
        <end position="1004"/>
    </location>
</feature>
<keyword evidence="3" id="KW-1185">Reference proteome</keyword>
<dbReference type="RefSeq" id="WP_268039215.1">
    <property type="nucleotide sequence ID" value="NZ_JAPQER010000001.1"/>
</dbReference>
<feature type="domain" description="DUF11" evidence="1">
    <location>
        <begin position="1176"/>
        <end position="1275"/>
    </location>
</feature>
<comment type="caution">
    <text evidence="2">The sequence shown here is derived from an EMBL/GenBank/DDBJ whole genome shotgun (WGS) entry which is preliminary data.</text>
</comment>
<feature type="domain" description="DUF11" evidence="1">
    <location>
        <begin position="590"/>
        <end position="704"/>
    </location>
</feature>
<dbReference type="Pfam" id="PF13620">
    <property type="entry name" value="CarboxypepD_reg"/>
    <property type="match status" value="1"/>
</dbReference>
<dbReference type="SUPFAM" id="SSF49452">
    <property type="entry name" value="Starch-binding domain-like"/>
    <property type="match status" value="1"/>
</dbReference>
<dbReference type="InterPro" id="IPR008969">
    <property type="entry name" value="CarboxyPept-like_regulatory"/>
</dbReference>
<dbReference type="Gene3D" id="2.60.40.10">
    <property type="entry name" value="Immunoglobulins"/>
    <property type="match status" value="1"/>
</dbReference>
<dbReference type="EMBL" id="JAPQER010000001">
    <property type="protein sequence ID" value="MCY6482948.1"/>
    <property type="molecule type" value="Genomic_DNA"/>
</dbReference>
<dbReference type="InterPro" id="IPR051172">
    <property type="entry name" value="Chlamydia_OmcB"/>
</dbReference>
<name>A0ABT4CYQ2_9CLOT</name>
<dbReference type="InterPro" id="IPR001434">
    <property type="entry name" value="OmcB-like_DUF11"/>
</dbReference>
<gene>
    <name evidence="2" type="ORF">OW763_01080</name>
</gene>
<dbReference type="InterPro" id="IPR047589">
    <property type="entry name" value="DUF11_rpt"/>
</dbReference>
<evidence type="ECO:0000313" key="2">
    <source>
        <dbReference type="EMBL" id="MCY6482948.1"/>
    </source>
</evidence>
<organism evidence="2 3">
    <name type="scientific">Clostridium aestuarii</name>
    <dbReference type="NCBI Taxonomy" id="338193"/>
    <lineage>
        <taxon>Bacteria</taxon>
        <taxon>Bacillati</taxon>
        <taxon>Bacillota</taxon>
        <taxon>Clostridia</taxon>
        <taxon>Eubacteriales</taxon>
        <taxon>Clostridiaceae</taxon>
        <taxon>Clostridium</taxon>
    </lineage>
</organism>
<proteinExistence type="predicted"/>
<dbReference type="SUPFAM" id="SSF49464">
    <property type="entry name" value="Carboxypeptidase regulatory domain-like"/>
    <property type="match status" value="2"/>
</dbReference>
<dbReference type="NCBIfam" id="TIGR01451">
    <property type="entry name" value="B_ant_repeat"/>
    <property type="match status" value="3"/>
</dbReference>
<dbReference type="Pfam" id="PF01345">
    <property type="entry name" value="DUF11"/>
    <property type="match status" value="3"/>
</dbReference>
<sequence>MAISPLDFNVNISPKPAGAVIGMNESVKFYFSNINNTQRGYNLSVEVILPDGISFQDSSIIPTSIKEDENGKITISWVNIKDLAPNETNFNIQITLKADEFFRETGEVVPFDISLESIILKGAVDTLPRGDFDSGNEKIIKDVLTSFIPRRYDLINSAPGKMPKGAGNILLEISPGWIYEYKLTVINNIISESLVTLIDNLPNGVRYLGELNVIGPDVDILSSPQIIIPEGNPECQDFVTLDWGEINLSQNSINVITFKAAIWDNYTENCIENSGNRISHLTPLKSDAVLDGESGPVEDSIVTNAMDAVINKGVGNKITDVGKINNYTLSYKINQYDDVGSFVINDIISDGQSYNTDSASIVPNNILNNLDGTTEVEWNLGILEVSSSGSITFSTRVNEFYSGENSVCARDNLSNNVSIEGINQTITTETPDSSSVSITIKQPIIKKEILNYYYKDGTVKDIKKASPGDEVEFKITYSSEGILASQKEIEIDEYAPLNMGPLSEELYVTYGGNLGEAFTPVTVSPNGLRWTLGTISGNSLWTATFKIIVQNLDFVGFKSNLAKLAGENTEGLGYSDREQVSVEFGEPNIQLVKEVNGPSINAVKPEETYTYSITVTNVQDLEKSVVDAFEMNLTDNIPEGLTYADNLSASGSGSFDDPSFDGENVSMLIRKLSPNESVTLSFDVNVDSDLGSGEEFINTAVLQRPYSQPDRSYQYPGEAFIASSTLKSEKIVLEKNSNPLETKIGDVVSYSLNITIPKGTIGYNIQVTDTLPNTTQLFIEGSAKKDGEAIEPIVNEGVIKFSTIPYVDAVSDSVTIVYTFDIRVTNGQHIQPYIDSQINNALVNWSIDEAGTRTLTVNESVALEVKMPNLIGIKEQRNFTKEGSFTTKNMQYEIGDIIEYKISISNNGSEKAYNAIVTEVLSPFLQYDEGSLISSIGTANEVDGIITWYIEELDITQEAVLTFKVVSLPGIAAGDNITNKASFIYSTNNNGFEVTYGDNNTNSVKLRVPKVNIIKQSSITQGVLGDEIIYTITAIVPQGTIAYTPLIKDELPANQSYIGPSTREEPPDSAVEITPTINEQTIEFPINSDIDASYEVKTIIYTFTTRIINTIDIPPYEEIQTNTSKVQWAINSGESLSKYKEDFLDIVVKTPHIAILKEQRNVSIGGSFSTNAIYDAAAEDIIEYRIIITNDGTSAAYNVVTSDKLDSGFTYTGVRIPFPEGEVVSSVPEGNPDGTITWTEELLEIGVSKVLIFAVRINSGLNAGKEIFNEASAEFDTSQINPITLGPVLSNKVNLNLVLPKILKSVDRNAVLVGDIVNYMIEVTIPRKMTAYNIQVSDVLLPNQSYVPDSLKRNGDYIIPSQELAFPYEGTISSGNQKTTIIYTFQASINSVNVSPEDAQVNISKLNWNVEEGGTAGSTQIDSETVYVTDSNIVISKSQKNFTKDEEGEFTTENIEALVGDVIYYKLIVSNPSNTNTLFNVNITDDLDLRVSYNGMIVIPDVGEIFHSGDFTGGIITWTIDSIPPSTSYTAVISINIRFSENVNRIISNNVKVLFSVIDEVTAVVFGPIQSNMVDMLLPYISSEEFVLGQSEKTEIVTVGEEKRLDLQLTDNPYLSKASIIGYVTDLNGNPIQDALVKILNNLKNPLYHALTDDKGKYYITDIVPQSELYIYSVKKEYLLCGPIIISLAPGQTANVNLKLNSDLAFNKSTITGHVVDINDNPIENLIVRLLKIENEQETEISTTSTNEFGQYVFINLDVENYTIRITGMGYEVNVIEISIIEEGSIININTTMQIAPQTSNGTVNGQIKDSQGSSIEGAVVILYKVIGTEEDPILIPVRYTRTIENGSYLFGNVPKGRYIVKANKEK</sequence>
<dbReference type="PANTHER" id="PTHR34819:SF3">
    <property type="entry name" value="CELL SURFACE PROTEIN"/>
    <property type="match status" value="1"/>
</dbReference>
<evidence type="ECO:0000259" key="1">
    <source>
        <dbReference type="Pfam" id="PF01345"/>
    </source>
</evidence>
<accession>A0ABT4CYQ2</accession>
<evidence type="ECO:0000313" key="3">
    <source>
        <dbReference type="Proteomes" id="UP001078443"/>
    </source>
</evidence>
<dbReference type="Gene3D" id="2.60.40.740">
    <property type="match status" value="1"/>
</dbReference>
<protein>
    <submittedName>
        <fullName evidence="2">Carboxypeptidase regulatory-like domain-containing protein</fullName>
    </submittedName>
</protein>
<dbReference type="PANTHER" id="PTHR34819">
    <property type="entry name" value="LARGE CYSTEINE-RICH PERIPLASMIC PROTEIN OMCB"/>
    <property type="match status" value="1"/>
</dbReference>
<dbReference type="Proteomes" id="UP001078443">
    <property type="component" value="Unassembled WGS sequence"/>
</dbReference>
<dbReference type="InterPro" id="IPR013783">
    <property type="entry name" value="Ig-like_fold"/>
</dbReference>
<dbReference type="Gene3D" id="2.60.40.1120">
    <property type="entry name" value="Carboxypeptidase-like, regulatory domain"/>
    <property type="match status" value="1"/>
</dbReference>